<reference evidence="4 5" key="1">
    <citation type="journal article" date="2012" name="Genome Biol.">
        <title>Genome and low-iron response of an oceanic diatom adapted to chronic iron limitation.</title>
        <authorList>
            <person name="Lommer M."/>
            <person name="Specht M."/>
            <person name="Roy A.S."/>
            <person name="Kraemer L."/>
            <person name="Andreson R."/>
            <person name="Gutowska M.A."/>
            <person name="Wolf J."/>
            <person name="Bergner S.V."/>
            <person name="Schilhabel M.B."/>
            <person name="Klostermeier U.C."/>
            <person name="Beiko R.G."/>
            <person name="Rosenstiel P."/>
            <person name="Hippler M."/>
            <person name="Laroche J."/>
        </authorList>
    </citation>
    <scope>NUCLEOTIDE SEQUENCE [LARGE SCALE GENOMIC DNA]</scope>
    <source>
        <strain evidence="4 5">CCMP1005</strain>
    </source>
</reference>
<evidence type="ECO:0000313" key="4">
    <source>
        <dbReference type="EMBL" id="EJK43947.1"/>
    </source>
</evidence>
<dbReference type="PANTHER" id="PTHR24112">
    <property type="entry name" value="LEUCINE-RICH REPEAT, ISOFORM F-RELATED"/>
    <property type="match status" value="1"/>
</dbReference>
<sequence>MSSPEVDYNALEATTSIEEMTGYELNQNTLRSLKNDELPSLCLYSEGVAMVAGEYELFSSTELGWLGHFMKKSTRLERFGICGLLIFDNCSEQSVDRFLDELGKCNHIQQMNFSGFELDQIIYKLGPAMISNNITHLDVEGCYMGVPEAIFLFNTLRDMSSLEELWISWELDDARGPNDAIMAECIPSLATCTGMRKLTLNDLTLSTNSCAALSGVFPRMSALLELDLGGNLIDDDCARFLAQGLSESIQILSLNLSHNRISDDGLDVLIQGLPESVEALDLGGNEVTLAQQIPLLRLKVLDLWGNILSLDGPRVIAASLANPECRLEELNLNRCNIGDEGAATLAEGLQNNQRLIRMLLAESNIREEGWNAFLPILCDASSINATHGSNHTLQNLGFHRNNPQDVDIMFLA</sequence>
<dbReference type="Proteomes" id="UP000266841">
    <property type="component" value="Unassembled WGS sequence"/>
</dbReference>
<proteinExistence type="inferred from homology"/>
<accession>K0RBP0</accession>
<comment type="similarity">
    <text evidence="3">Belongs to the PPP1R37 family.</text>
</comment>
<evidence type="ECO:0000256" key="1">
    <source>
        <dbReference type="ARBA" id="ARBA00022614"/>
    </source>
</evidence>
<organism evidence="4 5">
    <name type="scientific">Thalassiosira oceanica</name>
    <name type="common">Marine diatom</name>
    <dbReference type="NCBI Taxonomy" id="159749"/>
    <lineage>
        <taxon>Eukaryota</taxon>
        <taxon>Sar</taxon>
        <taxon>Stramenopiles</taxon>
        <taxon>Ochrophyta</taxon>
        <taxon>Bacillariophyta</taxon>
        <taxon>Coscinodiscophyceae</taxon>
        <taxon>Thalassiosirophycidae</taxon>
        <taxon>Thalassiosirales</taxon>
        <taxon>Thalassiosiraceae</taxon>
        <taxon>Thalassiosira</taxon>
    </lineage>
</organism>
<evidence type="ECO:0000313" key="5">
    <source>
        <dbReference type="Proteomes" id="UP000266841"/>
    </source>
</evidence>
<dbReference type="eggNOG" id="KOG4308">
    <property type="taxonomic scope" value="Eukaryota"/>
</dbReference>
<name>K0RBP0_THAOC</name>
<dbReference type="EMBL" id="AGNL01050412">
    <property type="protein sequence ID" value="EJK43947.1"/>
    <property type="molecule type" value="Genomic_DNA"/>
</dbReference>
<dbReference type="InterPro" id="IPR051279">
    <property type="entry name" value="PP1-Reg/Actin-Interact_Protein"/>
</dbReference>
<protein>
    <submittedName>
        <fullName evidence="4">Uncharacterized protein</fullName>
    </submittedName>
</protein>
<gene>
    <name evidence="4" type="ORF">THAOC_37559</name>
</gene>
<dbReference type="InterPro" id="IPR001611">
    <property type="entry name" value="Leu-rich_rpt"/>
</dbReference>
<dbReference type="SUPFAM" id="SSF52047">
    <property type="entry name" value="RNI-like"/>
    <property type="match status" value="1"/>
</dbReference>
<keyword evidence="5" id="KW-1185">Reference proteome</keyword>
<keyword evidence="2" id="KW-0677">Repeat</keyword>
<dbReference type="AlphaFoldDB" id="K0RBP0"/>
<dbReference type="Gene3D" id="3.80.10.10">
    <property type="entry name" value="Ribonuclease Inhibitor"/>
    <property type="match status" value="2"/>
</dbReference>
<dbReference type="InterPro" id="IPR032675">
    <property type="entry name" value="LRR_dom_sf"/>
</dbReference>
<keyword evidence="1" id="KW-0433">Leucine-rich repeat</keyword>
<dbReference type="PANTHER" id="PTHR24112:SF9">
    <property type="entry name" value="PROTEIN PHOSPHATASE 1 REGULATORY SUBUNIT 37"/>
    <property type="match status" value="1"/>
</dbReference>
<comment type="caution">
    <text evidence="4">The sequence shown here is derived from an EMBL/GenBank/DDBJ whole genome shotgun (WGS) entry which is preliminary data.</text>
</comment>
<dbReference type="SMART" id="SM00368">
    <property type="entry name" value="LRR_RI"/>
    <property type="match status" value="4"/>
</dbReference>
<evidence type="ECO:0000256" key="3">
    <source>
        <dbReference type="ARBA" id="ARBA00038315"/>
    </source>
</evidence>
<dbReference type="Pfam" id="PF13516">
    <property type="entry name" value="LRR_6"/>
    <property type="match status" value="2"/>
</dbReference>
<dbReference type="OrthoDB" id="63324at2759"/>
<evidence type="ECO:0000256" key="2">
    <source>
        <dbReference type="ARBA" id="ARBA00022737"/>
    </source>
</evidence>